<dbReference type="EMBL" id="AHKC01008904">
    <property type="protein sequence ID" value="EKF35635.1"/>
    <property type="molecule type" value="Genomic_DNA"/>
</dbReference>
<keyword evidence="1" id="KW-1133">Transmembrane helix</keyword>
<reference evidence="2 3" key="1">
    <citation type="journal article" date="2012" name="BMC Genomics">
        <title>Comparative genomic analysis of human infective Trypanosoma cruzi lineages with the bat-restricted subspecies T. cruzi marinkellei.</title>
        <authorList>
            <person name="Franzen O."/>
            <person name="Talavera-Lopez C."/>
            <person name="Ochaya S."/>
            <person name="Butler C.E."/>
            <person name="Messenger L.A."/>
            <person name="Lewis M.D."/>
            <person name="Llewellyn M.S."/>
            <person name="Marinkelle C.J."/>
            <person name="Tyler K.M."/>
            <person name="Miles M.A."/>
            <person name="Andersson B."/>
        </authorList>
    </citation>
    <scope>NUCLEOTIDE SEQUENCE [LARGE SCALE GENOMIC DNA]</scope>
    <source>
        <strain evidence="2 3">B7</strain>
    </source>
</reference>
<keyword evidence="3" id="KW-1185">Reference proteome</keyword>
<feature type="transmembrane region" description="Helical" evidence="1">
    <location>
        <begin position="40"/>
        <end position="72"/>
    </location>
</feature>
<dbReference type="Proteomes" id="UP000007350">
    <property type="component" value="Unassembled WGS sequence"/>
</dbReference>
<keyword evidence="2" id="KW-0647">Proteasome</keyword>
<protein>
    <submittedName>
        <fullName evidence="2">Proteasome alpha 7 subunit, putative</fullName>
    </submittedName>
</protein>
<gene>
    <name evidence="2" type="ORF">MOQ_002329</name>
</gene>
<evidence type="ECO:0000313" key="3">
    <source>
        <dbReference type="Proteomes" id="UP000007350"/>
    </source>
</evidence>
<evidence type="ECO:0000256" key="1">
    <source>
        <dbReference type="SAM" id="Phobius"/>
    </source>
</evidence>
<keyword evidence="1" id="KW-0472">Membrane</keyword>
<keyword evidence="1" id="KW-0812">Transmembrane</keyword>
<dbReference type="GO" id="GO:0000502">
    <property type="term" value="C:proteasome complex"/>
    <property type="evidence" value="ECO:0007669"/>
    <property type="project" value="UniProtKB-KW"/>
</dbReference>
<comment type="caution">
    <text evidence="2">The sequence shown here is derived from an EMBL/GenBank/DDBJ whole genome shotgun (WGS) entry which is preliminary data.</text>
</comment>
<name>K2N849_TRYCR</name>
<sequence>MIWRGGVFLCRGGSRPLSVCYWEEVTVRAFTGSVMTGGKVVGPICFFFLSCVYMCMYMFLCVYVCSLFIILLSSFFHHHHLLHVDGIYSSSL</sequence>
<evidence type="ECO:0000313" key="2">
    <source>
        <dbReference type="EMBL" id="EKF35635.1"/>
    </source>
</evidence>
<feature type="non-terminal residue" evidence="2">
    <location>
        <position position="92"/>
    </location>
</feature>
<dbReference type="AlphaFoldDB" id="K2N849"/>
<organism evidence="2 3">
    <name type="scientific">Trypanosoma cruzi marinkellei</name>
    <dbReference type="NCBI Taxonomy" id="85056"/>
    <lineage>
        <taxon>Eukaryota</taxon>
        <taxon>Discoba</taxon>
        <taxon>Euglenozoa</taxon>
        <taxon>Kinetoplastea</taxon>
        <taxon>Metakinetoplastina</taxon>
        <taxon>Trypanosomatida</taxon>
        <taxon>Trypanosomatidae</taxon>
        <taxon>Trypanosoma</taxon>
        <taxon>Schizotrypanum</taxon>
    </lineage>
</organism>
<proteinExistence type="predicted"/>
<accession>K2N849</accession>